<evidence type="ECO:0000313" key="11">
    <source>
        <dbReference type="EMBL" id="SCV72834.1"/>
    </source>
</evidence>
<keyword evidence="7" id="KW-0131">Cell cycle</keyword>
<feature type="region of interest" description="Disordered" evidence="9">
    <location>
        <begin position="32"/>
        <end position="56"/>
    </location>
</feature>
<evidence type="ECO:0000256" key="8">
    <source>
        <dbReference type="ARBA" id="ARBA00043975"/>
    </source>
</evidence>
<evidence type="ECO:0000256" key="6">
    <source>
        <dbReference type="ARBA" id="ARBA00023242"/>
    </source>
</evidence>
<dbReference type="Proteomes" id="UP000198372">
    <property type="component" value="Unassembled WGS sequence"/>
</dbReference>
<dbReference type="InterPro" id="IPR047854">
    <property type="entry name" value="RFC_lid"/>
</dbReference>
<dbReference type="InterPro" id="IPR053016">
    <property type="entry name" value="CTF18-RFC_complex"/>
</dbReference>
<keyword evidence="2" id="KW-0235">DNA replication</keyword>
<name>A0A238FLU6_9BASI</name>
<comment type="subcellular location">
    <subcellularLocation>
        <location evidence="1">Nucleus</location>
    </subcellularLocation>
</comment>
<dbReference type="GO" id="GO:0005524">
    <property type="term" value="F:ATP binding"/>
    <property type="evidence" value="ECO:0007669"/>
    <property type="project" value="UniProtKB-KW"/>
</dbReference>
<dbReference type="PANTHER" id="PTHR46765:SF1">
    <property type="entry name" value="P-LOOP CONTAINING NUCLEOSIDE TRIPHOSPHATE HYDROLASES SUPERFAMILY PROTEIN"/>
    <property type="match status" value="1"/>
</dbReference>
<dbReference type="AlphaFoldDB" id="A0A238FLU6"/>
<feature type="region of interest" description="Disordered" evidence="9">
    <location>
        <begin position="306"/>
        <end position="329"/>
    </location>
</feature>
<dbReference type="CDD" id="cd00009">
    <property type="entry name" value="AAA"/>
    <property type="match status" value="1"/>
</dbReference>
<keyword evidence="6" id="KW-0539">Nucleus</keyword>
<evidence type="ECO:0000313" key="12">
    <source>
        <dbReference type="Proteomes" id="UP000198372"/>
    </source>
</evidence>
<feature type="region of interest" description="Disordered" evidence="9">
    <location>
        <begin position="105"/>
        <end position="134"/>
    </location>
</feature>
<dbReference type="PANTHER" id="PTHR46765">
    <property type="entry name" value="P-LOOP CONTAINING NUCLEOSIDE TRIPHOSPHATE HYDROLASES SUPERFAMILY PROTEIN"/>
    <property type="match status" value="1"/>
</dbReference>
<feature type="domain" description="AAA+ ATPase" evidence="10">
    <location>
        <begin position="342"/>
        <end position="496"/>
    </location>
</feature>
<reference evidence="12" key="1">
    <citation type="submission" date="2016-09" db="EMBL/GenBank/DDBJ databases">
        <authorList>
            <person name="Jeantristanb JTB J.-T."/>
            <person name="Ricardo R."/>
        </authorList>
    </citation>
    <scope>NUCLEOTIDE SEQUENCE [LARGE SCALE GENOMIC DNA]</scope>
</reference>
<comment type="similarity">
    <text evidence="8">Belongs to the activator 1 small subunits family. CTF18 subfamily.</text>
</comment>
<dbReference type="Gene3D" id="1.10.8.60">
    <property type="match status" value="1"/>
</dbReference>
<dbReference type="InterPro" id="IPR003593">
    <property type="entry name" value="AAA+_ATPase"/>
</dbReference>
<dbReference type="Gene3D" id="3.40.50.300">
    <property type="entry name" value="P-loop containing nucleotide triphosphate hydrolases"/>
    <property type="match status" value="1"/>
</dbReference>
<evidence type="ECO:0000256" key="2">
    <source>
        <dbReference type="ARBA" id="ARBA00022705"/>
    </source>
</evidence>
<feature type="compositionally biased region" description="Basic and acidic residues" evidence="9">
    <location>
        <begin position="42"/>
        <end position="56"/>
    </location>
</feature>
<feature type="compositionally biased region" description="Low complexity" evidence="9">
    <location>
        <begin position="112"/>
        <end position="132"/>
    </location>
</feature>
<dbReference type="InterPro" id="IPR003959">
    <property type="entry name" value="ATPase_AAA_core"/>
</dbReference>
<dbReference type="GO" id="GO:0005634">
    <property type="term" value="C:nucleus"/>
    <property type="evidence" value="ECO:0007669"/>
    <property type="project" value="UniProtKB-SubCell"/>
</dbReference>
<protein>
    <submittedName>
        <fullName evidence="11">BQ2448_4371 protein</fullName>
    </submittedName>
</protein>
<sequence length="905" mass="100931">MMLEPDPDFDEPIAIIEEGRGVNTTRAVVAEPSSGLVAPRVDASKKDENEPRERNFEPRQLYGSMGLDSGLGQEKVTMFEEEQGFGIMDEDQHEVSEETWLRRGGVVGSKGRGSTSTSISPTFTPAAPTLAPRDPKHNYTAPFSDLTNLNLSLQRPGYLETLPVSATTLDGTAVKFGRRNKLEMYQYTSQAKKEDAEAFERRAHSMLEMPYHRMVEQIQQQHTLARKQLEADATNAQLAQEIGFDLSTPAETTLWTDRYRPKRFIDLLGDERIHRSALLWLKEWDPCVFKGHQGKNNAAAELRKERRKKRAREGGFAGRGASKEGMVGEDGMTYSDPYGRPQEKVMLLCGPPGLGKTTLAYVLAQQAGYQVLEVNASDDRTGKVVEDRIRNALESTALTMDGKLKGNKPTCVIIDEVDGAGGGGESSFVRTLVKLVNEGSSNKKYRGKGKKDRPLLRPIICICNDLYAPTLRPLRPMAKIVRFSAPTNTMLVKRLRTICDEEGLGANSKNLTMLAEVAEGDLRSCLNTLQFIKRRSTHVDEEAIRSTIVGLKDTGTSATQVIDRLFRKPHRKKGGGISDDRFVNRITRDVQTCGEYEKISQGCFENYLGAKQLTDTWPRINEALDWLFLYDRLDGRLRSDRDYELLGYVPYAFAPWYKLFSSHSTIPLEFPKADYEAYLKRIAHQEIVQTFSAQLPQGLKSLFTGVNVSSELLPLLNRILSPELKPINSQLIKAEDRVVLINLVNTMLGLGLSFVQDKNEEGQLMYKLEPPIDVFVHFEGKRATDIAASRYAVRHLVTREMEAELIRRSERQGAAAAAAAATKTTAGDILAAYNTKPNGAKTAVSQVKEAVDFFGRAIVAKPVVASQGPQLNFVVRPRAIKAVYRFHEGFSNAVRTTKRVADFLV</sequence>
<proteinExistence type="inferred from homology"/>
<keyword evidence="12" id="KW-1185">Reference proteome</keyword>
<keyword evidence="5" id="KW-0238">DNA-binding</keyword>
<dbReference type="STRING" id="269621.A0A238FLU6"/>
<dbReference type="SMART" id="SM00382">
    <property type="entry name" value="AAA"/>
    <property type="match status" value="1"/>
</dbReference>
<evidence type="ECO:0000259" key="10">
    <source>
        <dbReference type="SMART" id="SM00382"/>
    </source>
</evidence>
<dbReference type="InterPro" id="IPR027417">
    <property type="entry name" value="P-loop_NTPase"/>
</dbReference>
<dbReference type="SUPFAM" id="SSF52540">
    <property type="entry name" value="P-loop containing nucleoside triphosphate hydrolases"/>
    <property type="match status" value="1"/>
</dbReference>
<organism evidence="11 12">
    <name type="scientific">Microbotryum intermedium</name>
    <dbReference type="NCBI Taxonomy" id="269621"/>
    <lineage>
        <taxon>Eukaryota</taxon>
        <taxon>Fungi</taxon>
        <taxon>Dikarya</taxon>
        <taxon>Basidiomycota</taxon>
        <taxon>Pucciniomycotina</taxon>
        <taxon>Microbotryomycetes</taxon>
        <taxon>Microbotryales</taxon>
        <taxon>Microbotryaceae</taxon>
        <taxon>Microbotryum</taxon>
    </lineage>
</organism>
<evidence type="ECO:0000256" key="3">
    <source>
        <dbReference type="ARBA" id="ARBA00022741"/>
    </source>
</evidence>
<keyword evidence="3" id="KW-0547">Nucleotide-binding</keyword>
<evidence type="ECO:0000256" key="1">
    <source>
        <dbReference type="ARBA" id="ARBA00004123"/>
    </source>
</evidence>
<keyword evidence="4" id="KW-0067">ATP-binding</keyword>
<dbReference type="OrthoDB" id="2195431at2759"/>
<dbReference type="GO" id="GO:0006260">
    <property type="term" value="P:DNA replication"/>
    <property type="evidence" value="ECO:0007669"/>
    <property type="project" value="UniProtKB-KW"/>
</dbReference>
<evidence type="ECO:0000256" key="4">
    <source>
        <dbReference type="ARBA" id="ARBA00022840"/>
    </source>
</evidence>
<dbReference type="GO" id="GO:0016887">
    <property type="term" value="F:ATP hydrolysis activity"/>
    <property type="evidence" value="ECO:0007669"/>
    <property type="project" value="InterPro"/>
</dbReference>
<dbReference type="GO" id="GO:0003677">
    <property type="term" value="F:DNA binding"/>
    <property type="evidence" value="ECO:0007669"/>
    <property type="project" value="UniProtKB-KW"/>
</dbReference>
<dbReference type="Pfam" id="PF00004">
    <property type="entry name" value="AAA"/>
    <property type="match status" value="1"/>
</dbReference>
<evidence type="ECO:0000256" key="7">
    <source>
        <dbReference type="ARBA" id="ARBA00023306"/>
    </source>
</evidence>
<evidence type="ECO:0000256" key="5">
    <source>
        <dbReference type="ARBA" id="ARBA00023125"/>
    </source>
</evidence>
<dbReference type="CDD" id="cd18140">
    <property type="entry name" value="HLD_clamp_RFC"/>
    <property type="match status" value="1"/>
</dbReference>
<accession>A0A238FLU6</accession>
<gene>
    <name evidence="11" type="ORF">BQ2448_4371</name>
</gene>
<dbReference type="EMBL" id="FMSP01000009">
    <property type="protein sequence ID" value="SCV72834.1"/>
    <property type="molecule type" value="Genomic_DNA"/>
</dbReference>
<evidence type="ECO:0000256" key="9">
    <source>
        <dbReference type="SAM" id="MobiDB-lite"/>
    </source>
</evidence>